<evidence type="ECO:0000313" key="12">
    <source>
        <dbReference type="Proteomes" id="UP000494106"/>
    </source>
</evidence>
<dbReference type="PANTHER" id="PTHR10780:SF18">
    <property type="entry name" value="LD43650P"/>
    <property type="match status" value="1"/>
</dbReference>
<gene>
    <name evidence="11" type="ORF">APLA_LOCUS15949</name>
</gene>
<dbReference type="OrthoDB" id="10253709at2759"/>
<comment type="subcellular location">
    <subcellularLocation>
        <location evidence="1">Mitochondrion outer membrane</location>
        <topology evidence="1">Multi-pass membrane protein</topology>
    </subcellularLocation>
</comment>
<keyword evidence="5" id="KW-1000">Mitochondrion outer membrane</keyword>
<dbReference type="Proteomes" id="UP000494106">
    <property type="component" value="Unassembled WGS sequence"/>
</dbReference>
<evidence type="ECO:0000256" key="4">
    <source>
        <dbReference type="ARBA" id="ARBA00022737"/>
    </source>
</evidence>
<sequence length="283" mass="31182">MSLIAIEAKIAELIIQLVAATILHPIKYAQVLIQLGYKPPPPQEPVLIKHIVFEHLSLIKTSDGFLGCYRGLSPAVFGLVAANQLPAKIIYVAGLDLPEVNIVTDGEPIIENYMKLCRRDMIVHTLSVFVSYPFHVISIRMMASFIGKENAYCSFPSAVAAIYRDNGICGFFHGIMPKLLGDLTCVAITGLLAYHVNKYFIKTKDLRYYTVPALTIVNSLLTYPMVVVSTCMAVAESTMSAGNPPAMPKYPCWQACWMDLLKNKQLMRGCSLNLRYAGSGTVS</sequence>
<dbReference type="Gene3D" id="1.50.40.10">
    <property type="entry name" value="Mitochondrial carrier domain"/>
    <property type="match status" value="1"/>
</dbReference>
<comment type="similarity">
    <text evidence="2 10">Belongs to the mitochondrial carrier (TC 2.A.29) family.</text>
</comment>
<dbReference type="InterPro" id="IPR023395">
    <property type="entry name" value="MCP_dom_sf"/>
</dbReference>
<keyword evidence="10" id="KW-0813">Transport</keyword>
<dbReference type="AlphaFoldDB" id="A0A8S1BCU5"/>
<dbReference type="Pfam" id="PF00153">
    <property type="entry name" value="Mito_carr"/>
    <property type="match status" value="2"/>
</dbReference>
<evidence type="ECO:0000256" key="10">
    <source>
        <dbReference type="RuleBase" id="RU000488"/>
    </source>
</evidence>
<keyword evidence="4" id="KW-0677">Repeat</keyword>
<evidence type="ECO:0000256" key="8">
    <source>
        <dbReference type="ARBA" id="ARBA00023136"/>
    </source>
</evidence>
<evidence type="ECO:0000256" key="7">
    <source>
        <dbReference type="ARBA" id="ARBA00023128"/>
    </source>
</evidence>
<comment type="caution">
    <text evidence="11">The sequence shown here is derived from an EMBL/GenBank/DDBJ whole genome shotgun (WGS) entry which is preliminary data.</text>
</comment>
<dbReference type="EMBL" id="CADEBC010000591">
    <property type="protein sequence ID" value="CAB3257410.1"/>
    <property type="molecule type" value="Genomic_DNA"/>
</dbReference>
<evidence type="ECO:0000256" key="5">
    <source>
        <dbReference type="ARBA" id="ARBA00022787"/>
    </source>
</evidence>
<evidence type="ECO:0000256" key="3">
    <source>
        <dbReference type="ARBA" id="ARBA00022692"/>
    </source>
</evidence>
<feature type="repeat" description="Solcar" evidence="9">
    <location>
        <begin position="111"/>
        <end position="199"/>
    </location>
</feature>
<evidence type="ECO:0000256" key="9">
    <source>
        <dbReference type="PROSITE-ProRule" id="PRU00282"/>
    </source>
</evidence>
<keyword evidence="8 9" id="KW-0472">Membrane</keyword>
<keyword evidence="7" id="KW-0496">Mitochondrion</keyword>
<accession>A0A8S1BCU5</accession>
<dbReference type="PANTHER" id="PTHR10780">
    <property type="entry name" value="MITOCHONDRIAL CARRIER HOMOLOG"/>
    <property type="match status" value="1"/>
</dbReference>
<organism evidence="11 12">
    <name type="scientific">Arctia plantaginis</name>
    <name type="common">Wood tiger moth</name>
    <name type="synonym">Phalaena plantaginis</name>
    <dbReference type="NCBI Taxonomy" id="874455"/>
    <lineage>
        <taxon>Eukaryota</taxon>
        <taxon>Metazoa</taxon>
        <taxon>Ecdysozoa</taxon>
        <taxon>Arthropoda</taxon>
        <taxon>Hexapoda</taxon>
        <taxon>Insecta</taxon>
        <taxon>Pterygota</taxon>
        <taxon>Neoptera</taxon>
        <taxon>Endopterygota</taxon>
        <taxon>Lepidoptera</taxon>
        <taxon>Glossata</taxon>
        <taxon>Ditrysia</taxon>
        <taxon>Noctuoidea</taxon>
        <taxon>Erebidae</taxon>
        <taxon>Arctiinae</taxon>
        <taxon>Arctia</taxon>
    </lineage>
</organism>
<reference evidence="11 12" key="1">
    <citation type="submission" date="2020-04" db="EMBL/GenBank/DDBJ databases">
        <authorList>
            <person name="Wallbank WR R."/>
            <person name="Pardo Diaz C."/>
            <person name="Kozak K."/>
            <person name="Martin S."/>
            <person name="Jiggins C."/>
            <person name="Moest M."/>
            <person name="Warren A I."/>
            <person name="Byers J.R.P. K."/>
            <person name="Montejo-Kovacevich G."/>
            <person name="Yen C E."/>
        </authorList>
    </citation>
    <scope>NUCLEOTIDE SEQUENCE [LARGE SCALE GENOMIC DNA]</scope>
</reference>
<proteinExistence type="inferred from homology"/>
<keyword evidence="3 9" id="KW-0812">Transmembrane</keyword>
<protein>
    <submittedName>
        <fullName evidence="11">Uncharacterized protein</fullName>
    </submittedName>
</protein>
<keyword evidence="6" id="KW-1133">Transmembrane helix</keyword>
<keyword evidence="12" id="KW-1185">Reference proteome</keyword>
<evidence type="ECO:0000256" key="2">
    <source>
        <dbReference type="ARBA" id="ARBA00006375"/>
    </source>
</evidence>
<evidence type="ECO:0000256" key="1">
    <source>
        <dbReference type="ARBA" id="ARBA00004374"/>
    </source>
</evidence>
<dbReference type="PROSITE" id="PS50920">
    <property type="entry name" value="SOLCAR"/>
    <property type="match status" value="1"/>
</dbReference>
<dbReference type="InterPro" id="IPR018108">
    <property type="entry name" value="MCP_transmembrane"/>
</dbReference>
<evidence type="ECO:0000313" key="11">
    <source>
        <dbReference type="EMBL" id="CAB3257410.1"/>
    </source>
</evidence>
<evidence type="ECO:0000256" key="6">
    <source>
        <dbReference type="ARBA" id="ARBA00022989"/>
    </source>
</evidence>
<dbReference type="GO" id="GO:0005741">
    <property type="term" value="C:mitochondrial outer membrane"/>
    <property type="evidence" value="ECO:0007669"/>
    <property type="project" value="UniProtKB-SubCell"/>
</dbReference>
<name>A0A8S1BCU5_ARCPL</name>
<dbReference type="SUPFAM" id="SSF103506">
    <property type="entry name" value="Mitochondrial carrier"/>
    <property type="match status" value="1"/>
</dbReference>